<reference evidence="3 5" key="2">
    <citation type="submission" date="2019-03" db="EMBL/GenBank/DDBJ databases">
        <title>Genomics of glacier-inhabiting Cryobacterium strains.</title>
        <authorList>
            <person name="Liu Q."/>
            <person name="Xin Y.-H."/>
        </authorList>
    </citation>
    <scope>NUCLEOTIDE SEQUENCE [LARGE SCALE GENOMIC DNA]</scope>
    <source>
        <strain evidence="3 5">Hh34</strain>
    </source>
</reference>
<accession>A0A1I2ZJK6</accession>
<evidence type="ECO:0000313" key="2">
    <source>
        <dbReference type="EMBL" id="SFH37669.1"/>
    </source>
</evidence>
<dbReference type="STRING" id="995038.SAMN05216274_10471"/>
<organism evidence="3 5">
    <name type="scientific">Cryobacterium levicorallinum</name>
    <dbReference type="NCBI Taxonomy" id="995038"/>
    <lineage>
        <taxon>Bacteria</taxon>
        <taxon>Bacillati</taxon>
        <taxon>Actinomycetota</taxon>
        <taxon>Actinomycetes</taxon>
        <taxon>Micrococcales</taxon>
        <taxon>Microbacteriaceae</taxon>
        <taxon>Cryobacterium</taxon>
    </lineage>
</organism>
<dbReference type="EMBL" id="SOFE01000001">
    <property type="protein sequence ID" value="TFB89494.1"/>
    <property type="molecule type" value="Genomic_DNA"/>
</dbReference>
<reference evidence="2 4" key="1">
    <citation type="submission" date="2016-10" db="EMBL/GenBank/DDBJ databases">
        <authorList>
            <person name="Varghese N."/>
            <person name="Submissions S."/>
        </authorList>
    </citation>
    <scope>NUCLEOTIDE SEQUENCE [LARGE SCALE GENOMIC DNA]</scope>
    <source>
        <strain evidence="2 4">GMCC 1.11211</strain>
    </source>
</reference>
<keyword evidence="1" id="KW-1133">Transmembrane helix</keyword>
<gene>
    <name evidence="3" type="ORF">E3O11_00325</name>
    <name evidence="2" type="ORF">SAMN05216274_10471</name>
</gene>
<comment type="caution">
    <text evidence="3">The sequence shown here is derived from an EMBL/GenBank/DDBJ whole genome shotgun (WGS) entry which is preliminary data.</text>
</comment>
<dbReference type="Proteomes" id="UP000199681">
    <property type="component" value="Unassembled WGS sequence"/>
</dbReference>
<feature type="transmembrane region" description="Helical" evidence="1">
    <location>
        <begin position="7"/>
        <end position="28"/>
    </location>
</feature>
<dbReference type="Proteomes" id="UP000297963">
    <property type="component" value="Unassembled WGS sequence"/>
</dbReference>
<dbReference type="AlphaFoldDB" id="A0A1I2ZJK6"/>
<evidence type="ECO:0000313" key="3">
    <source>
        <dbReference type="EMBL" id="TFB89494.1"/>
    </source>
</evidence>
<feature type="transmembrane region" description="Helical" evidence="1">
    <location>
        <begin position="113"/>
        <end position="140"/>
    </location>
</feature>
<proteinExistence type="predicted"/>
<evidence type="ECO:0000256" key="1">
    <source>
        <dbReference type="SAM" id="Phobius"/>
    </source>
</evidence>
<keyword evidence="1" id="KW-0812">Transmembrane</keyword>
<protein>
    <recommendedName>
        <fullName evidence="6">DUF2975 domain-containing protein</fullName>
    </recommendedName>
</protein>
<sequence>MIVRRYWRIAVFAPIVGFLIAACVAVVMTDAGSGETEFRFWFVVRSMANYGVIGLVIGAVALLGGLVAVAIADRKLTKSRRLRTTAAALGAMGGVVLLSLTIAAVLTMLDDGLYAGITIAFGVAFGAAASVVAAVMVLYAEHHTR</sequence>
<dbReference type="PROSITE" id="PS51257">
    <property type="entry name" value="PROKAR_LIPOPROTEIN"/>
    <property type="match status" value="1"/>
</dbReference>
<name>A0A1I2ZJK6_9MICO</name>
<evidence type="ECO:0000313" key="4">
    <source>
        <dbReference type="Proteomes" id="UP000199681"/>
    </source>
</evidence>
<dbReference type="EMBL" id="FOPW01000004">
    <property type="protein sequence ID" value="SFH37669.1"/>
    <property type="molecule type" value="Genomic_DNA"/>
</dbReference>
<keyword evidence="1" id="KW-0472">Membrane</keyword>
<keyword evidence="4" id="KW-1185">Reference proteome</keyword>
<feature type="transmembrane region" description="Helical" evidence="1">
    <location>
        <begin position="48"/>
        <end position="72"/>
    </location>
</feature>
<dbReference type="RefSeq" id="WP_092448787.1">
    <property type="nucleotide sequence ID" value="NZ_BKAC01000002.1"/>
</dbReference>
<evidence type="ECO:0000313" key="5">
    <source>
        <dbReference type="Proteomes" id="UP000297963"/>
    </source>
</evidence>
<feature type="transmembrane region" description="Helical" evidence="1">
    <location>
        <begin position="84"/>
        <end position="107"/>
    </location>
</feature>
<evidence type="ECO:0008006" key="6">
    <source>
        <dbReference type="Google" id="ProtNLM"/>
    </source>
</evidence>